<sequence>MPESRTYGRRRRQLPATASKTEQAGFEVGKREAISGRVVATGAGGPTQMAGWDAMDKTASASGSDMYLKVTEEATVIKILGDGPFDVYNSHWIEEIEDGSKSVRCWGTPDCPLCVVGDKAKRFSACFDVISLEDPDTPVMKIWEAGIKIARQLKDIATDGKRGPLNRGDLYFTIKKEQKKKSVEYTLERVKERDLYEEYDVEPLTDEALETFLAEAHQWGDVVKEKLDEDAMQEVVDLVMEG</sequence>
<comment type="caution">
    <text evidence="2">The sequence shown here is derived from an EMBL/GenBank/DDBJ whole genome shotgun (WGS) entry which is preliminary data.</text>
</comment>
<gene>
    <name evidence="2" type="ORF">ACFPIH_03285</name>
</gene>
<accession>A0ABV9AHL9</accession>
<organism evidence="2 3">
    <name type="scientific">Streptomyces vulcanius</name>
    <dbReference type="NCBI Taxonomy" id="1441876"/>
    <lineage>
        <taxon>Bacteria</taxon>
        <taxon>Bacillati</taxon>
        <taxon>Actinomycetota</taxon>
        <taxon>Actinomycetes</taxon>
        <taxon>Kitasatosporales</taxon>
        <taxon>Streptomycetaceae</taxon>
        <taxon>Streptomyces</taxon>
    </lineage>
</organism>
<evidence type="ECO:0000256" key="1">
    <source>
        <dbReference type="SAM" id="MobiDB-lite"/>
    </source>
</evidence>
<dbReference type="RefSeq" id="WP_381167963.1">
    <property type="nucleotide sequence ID" value="NZ_JBHSFK010000002.1"/>
</dbReference>
<feature type="region of interest" description="Disordered" evidence="1">
    <location>
        <begin position="1"/>
        <end position="23"/>
    </location>
</feature>
<dbReference type="EMBL" id="JBHSFK010000002">
    <property type="protein sequence ID" value="MFC4498555.1"/>
    <property type="molecule type" value="Genomic_DNA"/>
</dbReference>
<evidence type="ECO:0008006" key="4">
    <source>
        <dbReference type="Google" id="ProtNLM"/>
    </source>
</evidence>
<keyword evidence="3" id="KW-1185">Reference proteome</keyword>
<reference evidence="3" key="1">
    <citation type="journal article" date="2019" name="Int. J. Syst. Evol. Microbiol.">
        <title>The Global Catalogue of Microorganisms (GCM) 10K type strain sequencing project: providing services to taxonomists for standard genome sequencing and annotation.</title>
        <authorList>
            <consortium name="The Broad Institute Genomics Platform"/>
            <consortium name="The Broad Institute Genome Sequencing Center for Infectious Disease"/>
            <person name="Wu L."/>
            <person name="Ma J."/>
        </authorList>
    </citation>
    <scope>NUCLEOTIDE SEQUENCE [LARGE SCALE GENOMIC DNA]</scope>
    <source>
        <strain evidence="3">CGMCC 4.7177</strain>
    </source>
</reference>
<dbReference type="Proteomes" id="UP001595839">
    <property type="component" value="Unassembled WGS sequence"/>
</dbReference>
<name>A0ABV9AHL9_9ACTN</name>
<evidence type="ECO:0000313" key="3">
    <source>
        <dbReference type="Proteomes" id="UP001595839"/>
    </source>
</evidence>
<protein>
    <recommendedName>
        <fullName evidence="4">Single-stranded DNA-binding protein</fullName>
    </recommendedName>
</protein>
<proteinExistence type="predicted"/>
<evidence type="ECO:0000313" key="2">
    <source>
        <dbReference type="EMBL" id="MFC4498555.1"/>
    </source>
</evidence>